<dbReference type="Proteomes" id="UP000237105">
    <property type="component" value="Unassembled WGS sequence"/>
</dbReference>
<sequence>MTYKQVFNGLLWYVLGRIWNPTPGWKMQEVEKYNFVFSFTTRKEVNYILENRPWSPCNRFLVIREMPNDILWGSIDLSITSLWVRAYGFPVKFMTDKNAAKVAARTRKGTGHTTYL</sequence>
<protein>
    <submittedName>
        <fullName evidence="1">Uncharacterized protein</fullName>
    </submittedName>
</protein>
<accession>A0A2P5BGW9</accession>
<dbReference type="AlphaFoldDB" id="A0A2P5BGW9"/>
<dbReference type="OrthoDB" id="990360at2759"/>
<reference evidence="2" key="1">
    <citation type="submission" date="2016-06" db="EMBL/GenBank/DDBJ databases">
        <title>Parallel loss of symbiosis genes in relatives of nitrogen-fixing non-legume Parasponia.</title>
        <authorList>
            <person name="Van Velzen R."/>
            <person name="Holmer R."/>
            <person name="Bu F."/>
            <person name="Rutten L."/>
            <person name="Van Zeijl A."/>
            <person name="Liu W."/>
            <person name="Santuari L."/>
            <person name="Cao Q."/>
            <person name="Sharma T."/>
            <person name="Shen D."/>
            <person name="Roswanjaya Y."/>
            <person name="Wardhani T."/>
            <person name="Kalhor M.S."/>
            <person name="Jansen J."/>
            <person name="Van den Hoogen J."/>
            <person name="Gungor B."/>
            <person name="Hartog M."/>
            <person name="Hontelez J."/>
            <person name="Verver J."/>
            <person name="Yang W.-C."/>
            <person name="Schijlen E."/>
            <person name="Repin R."/>
            <person name="Schilthuizen M."/>
            <person name="Schranz E."/>
            <person name="Heidstra R."/>
            <person name="Miyata K."/>
            <person name="Fedorova E."/>
            <person name="Kohlen W."/>
            <person name="Bisseling T."/>
            <person name="Smit S."/>
            <person name="Geurts R."/>
        </authorList>
    </citation>
    <scope>NUCLEOTIDE SEQUENCE [LARGE SCALE GENOMIC DNA]</scope>
    <source>
        <strain evidence="2">cv. WU1-14</strain>
    </source>
</reference>
<evidence type="ECO:0000313" key="1">
    <source>
        <dbReference type="EMBL" id="PON48027.1"/>
    </source>
</evidence>
<proteinExistence type="predicted"/>
<name>A0A2P5BGW9_PARAD</name>
<evidence type="ECO:0000313" key="2">
    <source>
        <dbReference type="Proteomes" id="UP000237105"/>
    </source>
</evidence>
<organism evidence="1 2">
    <name type="scientific">Parasponia andersonii</name>
    <name type="common">Sponia andersonii</name>
    <dbReference type="NCBI Taxonomy" id="3476"/>
    <lineage>
        <taxon>Eukaryota</taxon>
        <taxon>Viridiplantae</taxon>
        <taxon>Streptophyta</taxon>
        <taxon>Embryophyta</taxon>
        <taxon>Tracheophyta</taxon>
        <taxon>Spermatophyta</taxon>
        <taxon>Magnoliopsida</taxon>
        <taxon>eudicotyledons</taxon>
        <taxon>Gunneridae</taxon>
        <taxon>Pentapetalae</taxon>
        <taxon>rosids</taxon>
        <taxon>fabids</taxon>
        <taxon>Rosales</taxon>
        <taxon>Cannabaceae</taxon>
        <taxon>Parasponia</taxon>
    </lineage>
</organism>
<comment type="caution">
    <text evidence="1">The sequence shown here is derived from an EMBL/GenBank/DDBJ whole genome shotgun (WGS) entry which is preliminary data.</text>
</comment>
<gene>
    <name evidence="1" type="ORF">PanWU01x14_240200</name>
</gene>
<keyword evidence="2" id="KW-1185">Reference proteome</keyword>
<dbReference type="EMBL" id="JXTB01000283">
    <property type="protein sequence ID" value="PON48027.1"/>
    <property type="molecule type" value="Genomic_DNA"/>
</dbReference>